<evidence type="ECO:0000256" key="2">
    <source>
        <dbReference type="SAM" id="SignalP"/>
    </source>
</evidence>
<feature type="signal peptide" evidence="2">
    <location>
        <begin position="1"/>
        <end position="26"/>
    </location>
</feature>
<keyword evidence="2" id="KW-0732">Signal</keyword>
<evidence type="ECO:0000313" key="5">
    <source>
        <dbReference type="Proteomes" id="UP001174909"/>
    </source>
</evidence>
<sequence>MSLTQLLMRPVAILVVLLLVVAVACGASEEATTAPDPTAAPAPTTAPEPTDPPAEPTEAAAASDTAAPEVIVVKLIREQPAGRQEGEAKVDRLIMGLISPTRDYFRTWIRGSADQLIKQDPMQEWLFEISPVTNTMSGWLATEATLAEDSMSWSIQLAEGVPWNNKNGDDFGIFTAADVEHSHDIWCNPTYEGREDDPSSGYKVGMCQVEDVEVISAHEIIMRCNVPCPDLPFYYAEATDMVMYSKQQWDQQGERAYETQIAGTGPYVFEEHKLGESVLYKKAPGEHWVHPVDWNELIMTWTLEEATRLAQFETGETHLTEVNKDLTDQLVNKGYGLVKSTGPAQQVQINFTGLYFGTEDVSRDKYVGTTGKLDPELPFTDARVRQAINQAIDRDTLRLELYKGRVTPSYVHGFYEGLPGWDPTWAERFDDLYGYDVDAAKALMAEAGYSDGFSANAWLFPFPGAPELIPVMEQVQIYLQEIGIDLTLQETDWAGTVIPALGSRDYLGYLWAIPPSKKVVETQIAGFNAGYNVSHQYETDELFNLWDELRNTADLDGRDALLRQIGNIKFEQFENIPLFEVFIEVIFDPNYVQTWIFPGWDGGDVGHTWLVYACKTVDPCN</sequence>
<dbReference type="PANTHER" id="PTHR30290:SF16">
    <property type="entry name" value="OLIGOPEPTIDE ABC TRANSPORTER, PERIPLASMIC OLIGOPEPTIDE-BINDING PROTEIN"/>
    <property type="match status" value="1"/>
</dbReference>
<dbReference type="PANTHER" id="PTHR30290">
    <property type="entry name" value="PERIPLASMIC BINDING COMPONENT OF ABC TRANSPORTER"/>
    <property type="match status" value="1"/>
</dbReference>
<dbReference type="GO" id="GO:1904680">
    <property type="term" value="F:peptide transmembrane transporter activity"/>
    <property type="evidence" value="ECO:0007669"/>
    <property type="project" value="TreeGrafter"/>
</dbReference>
<gene>
    <name evidence="4" type="ORF">GBAR_LOCUS17051</name>
</gene>
<dbReference type="Proteomes" id="UP001174909">
    <property type="component" value="Unassembled WGS sequence"/>
</dbReference>
<feature type="compositionally biased region" description="Low complexity" evidence="1">
    <location>
        <begin position="56"/>
        <end position="65"/>
    </location>
</feature>
<feature type="chain" id="PRO_5041389601" evidence="2">
    <location>
        <begin position="27"/>
        <end position="621"/>
    </location>
</feature>
<name>A0AA35SI80_GEOBA</name>
<dbReference type="AlphaFoldDB" id="A0AA35SI80"/>
<dbReference type="InterPro" id="IPR030678">
    <property type="entry name" value="Peptide/Ni-bd"/>
</dbReference>
<organism evidence="4 5">
    <name type="scientific">Geodia barretti</name>
    <name type="common">Barrett's horny sponge</name>
    <dbReference type="NCBI Taxonomy" id="519541"/>
    <lineage>
        <taxon>Eukaryota</taxon>
        <taxon>Metazoa</taxon>
        <taxon>Porifera</taxon>
        <taxon>Demospongiae</taxon>
        <taxon>Heteroscleromorpha</taxon>
        <taxon>Tetractinellida</taxon>
        <taxon>Astrophorina</taxon>
        <taxon>Geodiidae</taxon>
        <taxon>Geodia</taxon>
    </lineage>
</organism>
<dbReference type="EMBL" id="CASHTH010002456">
    <property type="protein sequence ID" value="CAI8030089.1"/>
    <property type="molecule type" value="Genomic_DNA"/>
</dbReference>
<dbReference type="GO" id="GO:0015833">
    <property type="term" value="P:peptide transport"/>
    <property type="evidence" value="ECO:0007669"/>
    <property type="project" value="TreeGrafter"/>
</dbReference>
<dbReference type="GO" id="GO:0043190">
    <property type="term" value="C:ATP-binding cassette (ABC) transporter complex"/>
    <property type="evidence" value="ECO:0007669"/>
    <property type="project" value="InterPro"/>
</dbReference>
<evidence type="ECO:0000259" key="3">
    <source>
        <dbReference type="Pfam" id="PF00496"/>
    </source>
</evidence>
<reference evidence="4" key="1">
    <citation type="submission" date="2023-03" db="EMBL/GenBank/DDBJ databases">
        <authorList>
            <person name="Steffen K."/>
            <person name="Cardenas P."/>
        </authorList>
    </citation>
    <scope>NUCLEOTIDE SEQUENCE</scope>
</reference>
<dbReference type="CDD" id="cd00995">
    <property type="entry name" value="PBP2_NikA_DppA_OppA_like"/>
    <property type="match status" value="1"/>
</dbReference>
<feature type="domain" description="Solute-binding protein family 5" evidence="3">
    <location>
        <begin position="136"/>
        <end position="509"/>
    </location>
</feature>
<evidence type="ECO:0000256" key="1">
    <source>
        <dbReference type="SAM" id="MobiDB-lite"/>
    </source>
</evidence>
<feature type="compositionally biased region" description="Pro residues" evidence="1">
    <location>
        <begin position="38"/>
        <end position="55"/>
    </location>
</feature>
<proteinExistence type="predicted"/>
<dbReference type="InterPro" id="IPR039424">
    <property type="entry name" value="SBP_5"/>
</dbReference>
<dbReference type="SUPFAM" id="SSF53850">
    <property type="entry name" value="Periplasmic binding protein-like II"/>
    <property type="match status" value="1"/>
</dbReference>
<keyword evidence="5" id="KW-1185">Reference proteome</keyword>
<feature type="region of interest" description="Disordered" evidence="1">
    <location>
        <begin position="30"/>
        <end position="65"/>
    </location>
</feature>
<evidence type="ECO:0000313" key="4">
    <source>
        <dbReference type="EMBL" id="CAI8030089.1"/>
    </source>
</evidence>
<dbReference type="Gene3D" id="3.10.105.10">
    <property type="entry name" value="Dipeptide-binding Protein, Domain 3"/>
    <property type="match status" value="1"/>
</dbReference>
<protein>
    <submittedName>
        <fullName evidence="4">Heme-binding protein A</fullName>
    </submittedName>
</protein>
<dbReference type="Gene3D" id="3.40.190.10">
    <property type="entry name" value="Periplasmic binding protein-like II"/>
    <property type="match status" value="1"/>
</dbReference>
<dbReference type="InterPro" id="IPR000914">
    <property type="entry name" value="SBP_5_dom"/>
</dbReference>
<dbReference type="PIRSF" id="PIRSF002741">
    <property type="entry name" value="MppA"/>
    <property type="match status" value="1"/>
</dbReference>
<accession>A0AA35SI80</accession>
<comment type="caution">
    <text evidence="4">The sequence shown here is derived from an EMBL/GenBank/DDBJ whole genome shotgun (WGS) entry which is preliminary data.</text>
</comment>
<dbReference type="Pfam" id="PF00496">
    <property type="entry name" value="SBP_bac_5"/>
    <property type="match status" value="1"/>
</dbReference>